<name>A0AAD8IKZ2_9APIA</name>
<gene>
    <name evidence="2" type="ORF">POM88_023545</name>
</gene>
<accession>A0AAD8IKZ2</accession>
<protein>
    <submittedName>
        <fullName evidence="2">Uncharacterized protein</fullName>
    </submittedName>
</protein>
<feature type="compositionally biased region" description="Basic and acidic residues" evidence="1">
    <location>
        <begin position="9"/>
        <end position="19"/>
    </location>
</feature>
<organism evidence="2 3">
    <name type="scientific">Heracleum sosnowskyi</name>
    <dbReference type="NCBI Taxonomy" id="360622"/>
    <lineage>
        <taxon>Eukaryota</taxon>
        <taxon>Viridiplantae</taxon>
        <taxon>Streptophyta</taxon>
        <taxon>Embryophyta</taxon>
        <taxon>Tracheophyta</taxon>
        <taxon>Spermatophyta</taxon>
        <taxon>Magnoliopsida</taxon>
        <taxon>eudicotyledons</taxon>
        <taxon>Gunneridae</taxon>
        <taxon>Pentapetalae</taxon>
        <taxon>asterids</taxon>
        <taxon>campanulids</taxon>
        <taxon>Apiales</taxon>
        <taxon>Apiaceae</taxon>
        <taxon>Apioideae</taxon>
        <taxon>apioid superclade</taxon>
        <taxon>Tordylieae</taxon>
        <taxon>Tordyliinae</taxon>
        <taxon>Heracleum</taxon>
    </lineage>
</organism>
<evidence type="ECO:0000313" key="3">
    <source>
        <dbReference type="Proteomes" id="UP001237642"/>
    </source>
</evidence>
<evidence type="ECO:0000256" key="1">
    <source>
        <dbReference type="SAM" id="MobiDB-lite"/>
    </source>
</evidence>
<keyword evidence="3" id="KW-1185">Reference proteome</keyword>
<reference evidence="2" key="2">
    <citation type="submission" date="2023-05" db="EMBL/GenBank/DDBJ databases">
        <authorList>
            <person name="Schelkunov M.I."/>
        </authorList>
    </citation>
    <scope>NUCLEOTIDE SEQUENCE</scope>
    <source>
        <strain evidence="2">Hsosn_3</strain>
        <tissue evidence="2">Leaf</tissue>
    </source>
</reference>
<dbReference type="EMBL" id="JAUIZM010000005">
    <property type="protein sequence ID" value="KAK1385810.1"/>
    <property type="molecule type" value="Genomic_DNA"/>
</dbReference>
<proteinExistence type="predicted"/>
<dbReference type="AlphaFoldDB" id="A0AAD8IKZ2"/>
<comment type="caution">
    <text evidence="2">The sequence shown here is derived from an EMBL/GenBank/DDBJ whole genome shotgun (WGS) entry which is preliminary data.</text>
</comment>
<reference evidence="2" key="1">
    <citation type="submission" date="2023-02" db="EMBL/GenBank/DDBJ databases">
        <title>Genome of toxic invasive species Heracleum sosnowskyi carries increased number of genes despite the absence of recent whole-genome duplications.</title>
        <authorList>
            <person name="Schelkunov M."/>
            <person name="Shtratnikova V."/>
            <person name="Makarenko M."/>
            <person name="Klepikova A."/>
            <person name="Omelchenko D."/>
            <person name="Novikova G."/>
            <person name="Obukhova E."/>
            <person name="Bogdanov V."/>
            <person name="Penin A."/>
            <person name="Logacheva M."/>
        </authorList>
    </citation>
    <scope>NUCLEOTIDE SEQUENCE</scope>
    <source>
        <strain evidence="2">Hsosn_3</strain>
        <tissue evidence="2">Leaf</tissue>
    </source>
</reference>
<evidence type="ECO:0000313" key="2">
    <source>
        <dbReference type="EMBL" id="KAK1385810.1"/>
    </source>
</evidence>
<dbReference type="Proteomes" id="UP001237642">
    <property type="component" value="Unassembled WGS sequence"/>
</dbReference>
<sequence length="151" mass="16575">MVSELSIQEDMRRLKDRGGAAKRGAAKRGAAKRGAAKVSFGELEVIAVAVVMSCVDELLLQRKSHGSTWLIGRCANPDKRSTSGPTDSEITYLTIKIRQEVVNEMEEKKVRENLTWVLMKLSEANPSININLTELCATISSDNDNDTHATS</sequence>
<feature type="region of interest" description="Disordered" evidence="1">
    <location>
        <begin position="1"/>
        <end position="28"/>
    </location>
</feature>